<gene>
    <name evidence="13" type="ORF">SAMN05444003_0585</name>
</gene>
<dbReference type="EMBL" id="FQXB01000001">
    <property type="protein sequence ID" value="SHG70883.1"/>
    <property type="molecule type" value="Genomic_DNA"/>
</dbReference>
<dbReference type="CDD" id="cd06163">
    <property type="entry name" value="S2P-M50_PDZ_RseP-like"/>
    <property type="match status" value="1"/>
</dbReference>
<dbReference type="EC" id="3.4.24.-" evidence="11"/>
<evidence type="ECO:0000256" key="4">
    <source>
        <dbReference type="ARBA" id="ARBA00022670"/>
    </source>
</evidence>
<evidence type="ECO:0000259" key="12">
    <source>
        <dbReference type="SMART" id="SM00228"/>
    </source>
</evidence>
<feature type="transmembrane region" description="Helical" evidence="11">
    <location>
        <begin position="370"/>
        <end position="402"/>
    </location>
</feature>
<dbReference type="GO" id="GO:0016020">
    <property type="term" value="C:membrane"/>
    <property type="evidence" value="ECO:0007669"/>
    <property type="project" value="UniProtKB-SubCell"/>
</dbReference>
<dbReference type="GO" id="GO:0046872">
    <property type="term" value="F:metal ion binding"/>
    <property type="evidence" value="ECO:0007669"/>
    <property type="project" value="UniProtKB-KW"/>
</dbReference>
<evidence type="ECO:0000256" key="6">
    <source>
        <dbReference type="ARBA" id="ARBA00022801"/>
    </source>
</evidence>
<dbReference type="InterPro" id="IPR001478">
    <property type="entry name" value="PDZ"/>
</dbReference>
<evidence type="ECO:0000256" key="5">
    <source>
        <dbReference type="ARBA" id="ARBA00022692"/>
    </source>
</evidence>
<keyword evidence="10 11" id="KW-0472">Membrane</keyword>
<dbReference type="InterPro" id="IPR041489">
    <property type="entry name" value="PDZ_6"/>
</dbReference>
<comment type="similarity">
    <text evidence="3 11">Belongs to the peptidase M50B family.</text>
</comment>
<evidence type="ECO:0000256" key="1">
    <source>
        <dbReference type="ARBA" id="ARBA00001947"/>
    </source>
</evidence>
<dbReference type="PANTHER" id="PTHR42837:SF2">
    <property type="entry name" value="MEMBRANE METALLOPROTEASE ARASP2, CHLOROPLASTIC-RELATED"/>
    <property type="match status" value="1"/>
</dbReference>
<keyword evidence="9 11" id="KW-0482">Metalloprotease</keyword>
<feature type="transmembrane region" description="Helical" evidence="11">
    <location>
        <begin position="37"/>
        <end position="58"/>
    </location>
</feature>
<evidence type="ECO:0000256" key="3">
    <source>
        <dbReference type="ARBA" id="ARBA00007931"/>
    </source>
</evidence>
<keyword evidence="14" id="KW-1185">Reference proteome</keyword>
<feature type="transmembrane region" description="Helical" evidence="11">
    <location>
        <begin position="110"/>
        <end position="138"/>
    </location>
</feature>
<dbReference type="Pfam" id="PF17820">
    <property type="entry name" value="PDZ_6"/>
    <property type="match status" value="1"/>
</dbReference>
<evidence type="ECO:0000256" key="11">
    <source>
        <dbReference type="RuleBase" id="RU362031"/>
    </source>
</evidence>
<dbReference type="InterPro" id="IPR004387">
    <property type="entry name" value="Pept_M50_Zn"/>
</dbReference>
<keyword evidence="8 11" id="KW-1133">Transmembrane helix</keyword>
<dbReference type="Pfam" id="PF02163">
    <property type="entry name" value="Peptidase_M50"/>
    <property type="match status" value="1"/>
</dbReference>
<evidence type="ECO:0000313" key="13">
    <source>
        <dbReference type="EMBL" id="SHG70883.1"/>
    </source>
</evidence>
<keyword evidence="6 11" id="KW-0378">Hydrolase</keyword>
<feature type="transmembrane region" description="Helical" evidence="11">
    <location>
        <begin position="414"/>
        <end position="435"/>
    </location>
</feature>
<dbReference type="Gene3D" id="2.30.42.10">
    <property type="match status" value="1"/>
</dbReference>
<dbReference type="AlphaFoldDB" id="A0A1M5M2E8"/>
<keyword evidence="11" id="KW-0479">Metal-binding</keyword>
<dbReference type="NCBIfam" id="TIGR00054">
    <property type="entry name" value="RIP metalloprotease RseP"/>
    <property type="match status" value="1"/>
</dbReference>
<reference evidence="13 14" key="1">
    <citation type="submission" date="2016-11" db="EMBL/GenBank/DDBJ databases">
        <authorList>
            <person name="Jaros S."/>
            <person name="Januszkiewicz K."/>
            <person name="Wedrychowicz H."/>
        </authorList>
    </citation>
    <scope>NUCLEOTIDE SEQUENCE [LARGE SCALE GENOMIC DNA]</scope>
    <source>
        <strain evidence="13 14">DSM 28715</strain>
    </source>
</reference>
<evidence type="ECO:0000256" key="10">
    <source>
        <dbReference type="ARBA" id="ARBA00023136"/>
    </source>
</evidence>
<dbReference type="PANTHER" id="PTHR42837">
    <property type="entry name" value="REGULATOR OF SIGMA-E PROTEASE RSEP"/>
    <property type="match status" value="1"/>
</dbReference>
<evidence type="ECO:0000313" key="14">
    <source>
        <dbReference type="Proteomes" id="UP000184074"/>
    </source>
</evidence>
<comment type="subcellular location">
    <subcellularLocation>
        <location evidence="2">Membrane</location>
        <topology evidence="2">Multi-pass membrane protein</topology>
    </subcellularLocation>
</comment>
<feature type="transmembrane region" description="Helical" evidence="11">
    <location>
        <begin position="12"/>
        <end position="31"/>
    </location>
</feature>
<proteinExistence type="inferred from homology"/>
<name>A0A1M5M2E8_9RHOB</name>
<dbReference type="InterPro" id="IPR036034">
    <property type="entry name" value="PDZ_sf"/>
</dbReference>
<keyword evidence="7 11" id="KW-0862">Zinc</keyword>
<protein>
    <recommendedName>
        <fullName evidence="11">Zinc metalloprotease</fullName>
        <ecNumber evidence="11">3.4.24.-</ecNumber>
    </recommendedName>
</protein>
<dbReference type="Proteomes" id="UP000184074">
    <property type="component" value="Unassembled WGS sequence"/>
</dbReference>
<evidence type="ECO:0000256" key="2">
    <source>
        <dbReference type="ARBA" id="ARBA00004141"/>
    </source>
</evidence>
<accession>A0A1M5M2E8</accession>
<evidence type="ECO:0000256" key="8">
    <source>
        <dbReference type="ARBA" id="ARBA00022989"/>
    </source>
</evidence>
<dbReference type="GO" id="GO:0004222">
    <property type="term" value="F:metalloendopeptidase activity"/>
    <property type="evidence" value="ECO:0007669"/>
    <property type="project" value="InterPro"/>
</dbReference>
<dbReference type="GO" id="GO:0006508">
    <property type="term" value="P:proteolysis"/>
    <property type="evidence" value="ECO:0007669"/>
    <property type="project" value="UniProtKB-KW"/>
</dbReference>
<keyword evidence="4 13" id="KW-0645">Protease</keyword>
<keyword evidence="5 11" id="KW-0812">Transmembrane</keyword>
<dbReference type="STRING" id="1508389.SAMN05444003_0585"/>
<evidence type="ECO:0000256" key="7">
    <source>
        <dbReference type="ARBA" id="ARBA00022833"/>
    </source>
</evidence>
<dbReference type="SMART" id="SM00228">
    <property type="entry name" value="PDZ"/>
    <property type="match status" value="1"/>
</dbReference>
<feature type="domain" description="PDZ" evidence="12">
    <location>
        <begin position="200"/>
        <end position="270"/>
    </location>
</feature>
<organism evidence="13 14">
    <name type="scientific">Cognatiyoonia sediminum</name>
    <dbReference type="NCBI Taxonomy" id="1508389"/>
    <lineage>
        <taxon>Bacteria</taxon>
        <taxon>Pseudomonadati</taxon>
        <taxon>Pseudomonadota</taxon>
        <taxon>Alphaproteobacteria</taxon>
        <taxon>Rhodobacterales</taxon>
        <taxon>Paracoccaceae</taxon>
        <taxon>Cognatiyoonia</taxon>
    </lineage>
</organism>
<dbReference type="SUPFAM" id="SSF50156">
    <property type="entry name" value="PDZ domain-like"/>
    <property type="match status" value="2"/>
</dbReference>
<sequence length="442" mass="47186">MDLSQLLASTGDGVMTILFFIIALSVIVAIHEYGHYIVGRWCGISADVFSVGFGPTLLSRVDKRGTRWQIAAIPFGGYVKFAGDKNAASVGGEEVEGAGPARNTMLGAPLWARALTVAAGPIANFILAVFIFAGFFLIQGQPTAKLIVASQHELPVGFESELLAGDEILFVDGIDLMSSEGPYLDSLPDAQYRTYTIIRDGEQIEVSGPNPFVPRIASLLPRSAADDADLKIDDVITAIDGTSVYTFDQIIEGVEAGGGGEITLDVWRDGDVIQLELTPRRVDNPLPDGGFEQRLLIGVTGEYFFIPTTEPVGIVEAFSRAFGRLWFAIRLSLEGIWQVIVGGISTCNISGPIAIAEASGSMASQGATSYILFVGMISVAIGLFNLFPIPILDGGHLVFYAYEAIAGQKPTDRALRIFMSIGLSLIGALMIFAILNDLVLCP</sequence>
<comment type="cofactor">
    <cofactor evidence="1 11">
        <name>Zn(2+)</name>
        <dbReference type="ChEBI" id="CHEBI:29105"/>
    </cofactor>
</comment>
<dbReference type="InterPro" id="IPR008915">
    <property type="entry name" value="Peptidase_M50"/>
</dbReference>
<evidence type="ECO:0000256" key="9">
    <source>
        <dbReference type="ARBA" id="ARBA00023049"/>
    </source>
</evidence>